<dbReference type="PANTHER" id="PTHR30093:SF2">
    <property type="entry name" value="TYPE II SECRETION SYSTEM PROTEIN H"/>
    <property type="match status" value="1"/>
</dbReference>
<dbReference type="PANTHER" id="PTHR30093">
    <property type="entry name" value="GENERAL SECRETION PATHWAY PROTEIN G"/>
    <property type="match status" value="1"/>
</dbReference>
<keyword evidence="2" id="KW-0812">Transmembrane</keyword>
<evidence type="ECO:0000313" key="4">
    <source>
        <dbReference type="EMBL" id="MDI6447509.1"/>
    </source>
</evidence>
<comment type="caution">
    <text evidence="4">The sequence shown here is derived from an EMBL/GenBank/DDBJ whole genome shotgun (WGS) entry which is preliminary data.</text>
</comment>
<dbReference type="InterPro" id="IPR012902">
    <property type="entry name" value="N_methyl_site"/>
</dbReference>
<evidence type="ECO:0000259" key="3">
    <source>
        <dbReference type="Pfam" id="PF07596"/>
    </source>
</evidence>
<dbReference type="RefSeq" id="WP_349242920.1">
    <property type="nucleotide sequence ID" value="NZ_JASCXX010000001.1"/>
</dbReference>
<keyword evidence="2" id="KW-0472">Membrane</keyword>
<dbReference type="GO" id="GO:0015628">
    <property type="term" value="P:protein secretion by the type II secretion system"/>
    <property type="evidence" value="ECO:0007669"/>
    <property type="project" value="InterPro"/>
</dbReference>
<dbReference type="GO" id="GO:0015627">
    <property type="term" value="C:type II protein secretion system complex"/>
    <property type="evidence" value="ECO:0007669"/>
    <property type="project" value="InterPro"/>
</dbReference>
<evidence type="ECO:0000256" key="1">
    <source>
        <dbReference type="ARBA" id="ARBA00022481"/>
    </source>
</evidence>
<dbReference type="EMBL" id="JASCXX010000001">
    <property type="protein sequence ID" value="MDI6447509.1"/>
    <property type="molecule type" value="Genomic_DNA"/>
</dbReference>
<sequence>MRRESSPDRLTYKGIGGVRGHPRSGSFARLAFTLIELLVVVAIIAMLMGILLPSLSRAREQARKIACLSNLRQMGVALQAYLIDSEYRLPPSSCRCKDPNDHWLRVLTGYTREPLLVRCPSDRSKEFVDWARPLSEQRQARYSSFAVNALLDPVHFRYGPNSNRYNNVNNIRRPMYTIWISEAPETDSFNLADHIHPDLWEGSIEYARQSIAWNRHRGTSNYLFADGHAEGLPFERTYAWPGDCYWYPEAAPKWPENP</sequence>
<dbReference type="Pfam" id="PF07596">
    <property type="entry name" value="SBP_bac_10"/>
    <property type="match status" value="1"/>
</dbReference>
<feature type="domain" description="DUF1559" evidence="3">
    <location>
        <begin position="57"/>
        <end position="103"/>
    </location>
</feature>
<feature type="transmembrane region" description="Helical" evidence="2">
    <location>
        <begin position="30"/>
        <end position="55"/>
    </location>
</feature>
<dbReference type="InterPro" id="IPR045584">
    <property type="entry name" value="Pilin-like"/>
</dbReference>
<evidence type="ECO:0000256" key="2">
    <source>
        <dbReference type="SAM" id="Phobius"/>
    </source>
</evidence>
<dbReference type="Gene3D" id="3.30.700.10">
    <property type="entry name" value="Glycoprotein, Type 4 Pilin"/>
    <property type="match status" value="1"/>
</dbReference>
<keyword evidence="2" id="KW-1133">Transmembrane helix</keyword>
<dbReference type="NCBIfam" id="TIGR04294">
    <property type="entry name" value="pre_pil_HX9DG"/>
    <property type="match status" value="1"/>
</dbReference>
<dbReference type="InterPro" id="IPR027558">
    <property type="entry name" value="Pre_pil_HX9DG_C"/>
</dbReference>
<dbReference type="InterPro" id="IPR000983">
    <property type="entry name" value="Bac_GSPG_pilin"/>
</dbReference>
<dbReference type="Proteomes" id="UP001431776">
    <property type="component" value="Unassembled WGS sequence"/>
</dbReference>
<accession>A0AAW6TTA3</accession>
<keyword evidence="5" id="KW-1185">Reference proteome</keyword>
<proteinExistence type="predicted"/>
<dbReference type="PRINTS" id="PR00813">
    <property type="entry name" value="BCTERIALGSPG"/>
</dbReference>
<dbReference type="NCBIfam" id="TIGR02532">
    <property type="entry name" value="IV_pilin_GFxxxE"/>
    <property type="match status" value="1"/>
</dbReference>
<dbReference type="InterPro" id="IPR011453">
    <property type="entry name" value="DUF1559"/>
</dbReference>
<evidence type="ECO:0000313" key="5">
    <source>
        <dbReference type="Proteomes" id="UP001431776"/>
    </source>
</evidence>
<dbReference type="Pfam" id="PF07963">
    <property type="entry name" value="N_methyl"/>
    <property type="match status" value="1"/>
</dbReference>
<dbReference type="AlphaFoldDB" id="A0AAW6TTA3"/>
<name>A0AAW6TTA3_9BACT</name>
<dbReference type="SUPFAM" id="SSF54523">
    <property type="entry name" value="Pili subunits"/>
    <property type="match status" value="1"/>
</dbReference>
<organism evidence="4 5">
    <name type="scientific">Anaerobaca lacustris</name>
    <dbReference type="NCBI Taxonomy" id="3044600"/>
    <lineage>
        <taxon>Bacteria</taxon>
        <taxon>Pseudomonadati</taxon>
        <taxon>Planctomycetota</taxon>
        <taxon>Phycisphaerae</taxon>
        <taxon>Sedimentisphaerales</taxon>
        <taxon>Anaerobacaceae</taxon>
        <taxon>Anaerobaca</taxon>
    </lineage>
</organism>
<gene>
    <name evidence="4" type="ORF">QJ522_00515</name>
</gene>
<protein>
    <submittedName>
        <fullName evidence="4">Prepilin-type N-terminal cleavage/methylation domain-containing protein</fullName>
    </submittedName>
</protein>
<reference evidence="4" key="1">
    <citation type="submission" date="2023-05" db="EMBL/GenBank/DDBJ databases">
        <title>Anaerotaeda fermentans gen. nov., sp. nov., a novel anaerobic planctomycete of the new family within the order Sedimentisphaerales isolated from Taman Peninsula, Russia.</title>
        <authorList>
            <person name="Khomyakova M.A."/>
            <person name="Merkel A.Y."/>
            <person name="Slobodkin A.I."/>
        </authorList>
    </citation>
    <scope>NUCLEOTIDE SEQUENCE</scope>
    <source>
        <strain evidence="4">M17dextr</strain>
    </source>
</reference>
<keyword evidence="1" id="KW-0488">Methylation</keyword>